<gene>
    <name evidence="2" type="ORF">N656DRAFT_796617</name>
</gene>
<evidence type="ECO:0000313" key="2">
    <source>
        <dbReference type="EMBL" id="KAK4114115.1"/>
    </source>
</evidence>
<dbReference type="RefSeq" id="XP_064671685.1">
    <property type="nucleotide sequence ID" value="XM_064817548.1"/>
</dbReference>
<proteinExistence type="predicted"/>
<dbReference type="AlphaFoldDB" id="A0AAN6THT8"/>
<reference evidence="2" key="1">
    <citation type="journal article" date="2023" name="Mol. Phylogenet. Evol.">
        <title>Genome-scale phylogeny and comparative genomics of the fungal order Sordariales.</title>
        <authorList>
            <person name="Hensen N."/>
            <person name="Bonometti L."/>
            <person name="Westerberg I."/>
            <person name="Brannstrom I.O."/>
            <person name="Guillou S."/>
            <person name="Cros-Aarteil S."/>
            <person name="Calhoun S."/>
            <person name="Haridas S."/>
            <person name="Kuo A."/>
            <person name="Mondo S."/>
            <person name="Pangilinan J."/>
            <person name="Riley R."/>
            <person name="LaButti K."/>
            <person name="Andreopoulos B."/>
            <person name="Lipzen A."/>
            <person name="Chen C."/>
            <person name="Yan M."/>
            <person name="Daum C."/>
            <person name="Ng V."/>
            <person name="Clum A."/>
            <person name="Steindorff A."/>
            <person name="Ohm R.A."/>
            <person name="Martin F."/>
            <person name="Silar P."/>
            <person name="Natvig D.O."/>
            <person name="Lalanne C."/>
            <person name="Gautier V."/>
            <person name="Ament-Velasquez S.L."/>
            <person name="Kruys A."/>
            <person name="Hutchinson M.I."/>
            <person name="Powell A.J."/>
            <person name="Barry K."/>
            <person name="Miller A.N."/>
            <person name="Grigoriev I.V."/>
            <person name="Debuchy R."/>
            <person name="Gladieux P."/>
            <person name="Hiltunen Thoren M."/>
            <person name="Johannesson H."/>
        </authorList>
    </citation>
    <scope>NUCLEOTIDE SEQUENCE</scope>
    <source>
        <strain evidence="2">CBS 508.74</strain>
    </source>
</reference>
<dbReference type="EMBL" id="MU853337">
    <property type="protein sequence ID" value="KAK4114115.1"/>
    <property type="molecule type" value="Genomic_DNA"/>
</dbReference>
<name>A0AAN6THT8_9PEZI</name>
<evidence type="ECO:0000313" key="3">
    <source>
        <dbReference type="Proteomes" id="UP001302812"/>
    </source>
</evidence>
<protein>
    <recommendedName>
        <fullName evidence="4">DRBM domain-containing protein</fullName>
    </recommendedName>
</protein>
<comment type="caution">
    <text evidence="2">The sequence shown here is derived from an EMBL/GenBank/DDBJ whole genome shotgun (WGS) entry which is preliminary data.</text>
</comment>
<feature type="region of interest" description="Disordered" evidence="1">
    <location>
        <begin position="1"/>
        <end position="20"/>
    </location>
</feature>
<dbReference type="GeneID" id="89941673"/>
<sequence>MTVNTNISNSNGGSTASNLLEDPIDYSPLQAWVAQQETNPKPLTPSQRRALSDLMLSLRAEEPEVGDRDWISLLQRYLDASKKEGASASYREEAAPNNKWSYKCIFKLAEDIEAVTFPNEDAGFVFVDGTPSMPSFARKKDAKKYAAKCCVGWLMAKELMPSDGENVAFPKNGRKVPLATSSSSHVSAAAGVAGRSNDSGDGADDNIRLTQQVIELCRRLSIAPPRYEIKPCDETPTDGFFTGYADFGADSVKVPDNLGRVRAYTEKKTREKIAQEVLNCLIQEDRERTEQMEALLNMKLRAAANG</sequence>
<accession>A0AAN6THT8</accession>
<reference evidence="2" key="2">
    <citation type="submission" date="2023-05" db="EMBL/GenBank/DDBJ databases">
        <authorList>
            <consortium name="Lawrence Berkeley National Laboratory"/>
            <person name="Steindorff A."/>
            <person name="Hensen N."/>
            <person name="Bonometti L."/>
            <person name="Westerberg I."/>
            <person name="Brannstrom I.O."/>
            <person name="Guillou S."/>
            <person name="Cros-Aarteil S."/>
            <person name="Calhoun S."/>
            <person name="Haridas S."/>
            <person name="Kuo A."/>
            <person name="Mondo S."/>
            <person name="Pangilinan J."/>
            <person name="Riley R."/>
            <person name="Labutti K."/>
            <person name="Andreopoulos B."/>
            <person name="Lipzen A."/>
            <person name="Chen C."/>
            <person name="Yanf M."/>
            <person name="Daum C."/>
            <person name="Ng V."/>
            <person name="Clum A."/>
            <person name="Ohm R."/>
            <person name="Martin F."/>
            <person name="Silar P."/>
            <person name="Natvig D."/>
            <person name="Lalanne C."/>
            <person name="Gautier V."/>
            <person name="Ament-Velasquez S.L."/>
            <person name="Kruys A."/>
            <person name="Hutchinson M.I."/>
            <person name="Powell A.J."/>
            <person name="Barry K."/>
            <person name="Miller A.N."/>
            <person name="Grigoriev I.V."/>
            <person name="Debuchy R."/>
            <person name="Gladieux P."/>
            <person name="Thoren M.H."/>
            <person name="Johannesson H."/>
        </authorList>
    </citation>
    <scope>NUCLEOTIDE SEQUENCE</scope>
    <source>
        <strain evidence="2">CBS 508.74</strain>
    </source>
</reference>
<organism evidence="2 3">
    <name type="scientific">Canariomyces notabilis</name>
    <dbReference type="NCBI Taxonomy" id="2074819"/>
    <lineage>
        <taxon>Eukaryota</taxon>
        <taxon>Fungi</taxon>
        <taxon>Dikarya</taxon>
        <taxon>Ascomycota</taxon>
        <taxon>Pezizomycotina</taxon>
        <taxon>Sordariomycetes</taxon>
        <taxon>Sordariomycetidae</taxon>
        <taxon>Sordariales</taxon>
        <taxon>Chaetomiaceae</taxon>
        <taxon>Canariomyces</taxon>
    </lineage>
</organism>
<feature type="compositionally biased region" description="Low complexity" evidence="1">
    <location>
        <begin position="1"/>
        <end position="18"/>
    </location>
</feature>
<evidence type="ECO:0008006" key="4">
    <source>
        <dbReference type="Google" id="ProtNLM"/>
    </source>
</evidence>
<evidence type="ECO:0000256" key="1">
    <source>
        <dbReference type="SAM" id="MobiDB-lite"/>
    </source>
</evidence>
<dbReference type="Proteomes" id="UP001302812">
    <property type="component" value="Unassembled WGS sequence"/>
</dbReference>
<keyword evidence="3" id="KW-1185">Reference proteome</keyword>